<name>A0AAW5B6U8_9BACI</name>
<dbReference type="Proteomes" id="UP001199631">
    <property type="component" value="Unassembled WGS sequence"/>
</dbReference>
<protein>
    <recommendedName>
        <fullName evidence="4">DUF3955 domain-containing protein</fullName>
    </recommendedName>
</protein>
<keyword evidence="1" id="KW-1133">Transmembrane helix</keyword>
<evidence type="ECO:0000313" key="3">
    <source>
        <dbReference type="Proteomes" id="UP001199631"/>
    </source>
</evidence>
<feature type="transmembrane region" description="Helical" evidence="1">
    <location>
        <begin position="43"/>
        <end position="66"/>
    </location>
</feature>
<dbReference type="RefSeq" id="WP_238019656.1">
    <property type="nucleotide sequence ID" value="NZ_JAIFZM010000007.1"/>
</dbReference>
<proteinExistence type="predicted"/>
<evidence type="ECO:0000313" key="2">
    <source>
        <dbReference type="EMBL" id="MCG3419415.1"/>
    </source>
</evidence>
<comment type="caution">
    <text evidence="2">The sequence shown here is derived from an EMBL/GenBank/DDBJ whole genome shotgun (WGS) entry which is preliminary data.</text>
</comment>
<reference evidence="2 3" key="1">
    <citation type="journal article" date="2022" name="Evol. Bioinform. Online">
        <title>Draft Genome Sequence of Oceanobacillus jordanicus Strain GSFE11, a Halotolerant Plant Growth-Promoting Bacterial Endophyte Isolated From the Jordan Valley.</title>
        <authorList>
            <person name="Alhindi T."/>
            <person name="Albdaiwi R."/>
        </authorList>
    </citation>
    <scope>NUCLEOTIDE SEQUENCE [LARGE SCALE GENOMIC DNA]</scope>
    <source>
        <strain evidence="2 3">GSFE11</strain>
    </source>
</reference>
<organism evidence="2 3">
    <name type="scientific">Oceanobacillus jordanicus</name>
    <dbReference type="NCBI Taxonomy" id="2867266"/>
    <lineage>
        <taxon>Bacteria</taxon>
        <taxon>Bacillati</taxon>
        <taxon>Bacillota</taxon>
        <taxon>Bacilli</taxon>
        <taxon>Bacillales</taxon>
        <taxon>Bacillaceae</taxon>
        <taxon>Oceanobacillus</taxon>
    </lineage>
</organism>
<keyword evidence="3" id="KW-1185">Reference proteome</keyword>
<accession>A0AAW5B6U8</accession>
<dbReference type="EMBL" id="JAIFZM010000007">
    <property type="protein sequence ID" value="MCG3419415.1"/>
    <property type="molecule type" value="Genomic_DNA"/>
</dbReference>
<evidence type="ECO:0000256" key="1">
    <source>
        <dbReference type="SAM" id="Phobius"/>
    </source>
</evidence>
<dbReference type="AlphaFoldDB" id="A0AAW5B6U8"/>
<gene>
    <name evidence="2" type="ORF">K3T81_09640</name>
</gene>
<keyword evidence="1" id="KW-0812">Transmembrane</keyword>
<keyword evidence="1" id="KW-0472">Membrane</keyword>
<evidence type="ECO:0008006" key="4">
    <source>
        <dbReference type="Google" id="ProtNLM"/>
    </source>
</evidence>
<sequence>MRKMLLFFIAGFVLGIFILPMIQKSLGFPSSAEVLERVFGEPNAVTIPIVILLTMLFIYLTGRGLFKQAKKGK</sequence>